<feature type="chain" id="PRO_5001701406" evidence="1">
    <location>
        <begin position="20"/>
        <end position="163"/>
    </location>
</feature>
<dbReference type="AlphaFoldDB" id="A0A074WFG4"/>
<organism evidence="2 3">
    <name type="scientific">Aureobasidium namibiae CBS 147.97</name>
    <dbReference type="NCBI Taxonomy" id="1043004"/>
    <lineage>
        <taxon>Eukaryota</taxon>
        <taxon>Fungi</taxon>
        <taxon>Dikarya</taxon>
        <taxon>Ascomycota</taxon>
        <taxon>Pezizomycotina</taxon>
        <taxon>Dothideomycetes</taxon>
        <taxon>Dothideomycetidae</taxon>
        <taxon>Dothideales</taxon>
        <taxon>Saccotheciaceae</taxon>
        <taxon>Aureobasidium</taxon>
    </lineage>
</organism>
<keyword evidence="1" id="KW-0732">Signal</keyword>
<proteinExistence type="predicted"/>
<keyword evidence="3" id="KW-1185">Reference proteome</keyword>
<reference evidence="2 3" key="1">
    <citation type="journal article" date="2014" name="BMC Genomics">
        <title>Genome sequencing of four Aureobasidium pullulans varieties: biotechnological potential, stress tolerance, and description of new species.</title>
        <authorList>
            <person name="Gostin Ar C."/>
            <person name="Ohm R.A."/>
            <person name="Kogej T."/>
            <person name="Sonjak S."/>
            <person name="Turk M."/>
            <person name="Zajc J."/>
            <person name="Zalar P."/>
            <person name="Grube M."/>
            <person name="Sun H."/>
            <person name="Han J."/>
            <person name="Sharma A."/>
            <person name="Chiniquy J."/>
            <person name="Ngan C.Y."/>
            <person name="Lipzen A."/>
            <person name="Barry K."/>
            <person name="Grigoriev I.V."/>
            <person name="Gunde-Cimerman N."/>
        </authorList>
    </citation>
    <scope>NUCLEOTIDE SEQUENCE [LARGE SCALE GENOMIC DNA]</scope>
    <source>
        <strain evidence="2 3">CBS 147.97</strain>
    </source>
</reference>
<evidence type="ECO:0000313" key="3">
    <source>
        <dbReference type="Proteomes" id="UP000027730"/>
    </source>
</evidence>
<name>A0A074WFG4_9PEZI</name>
<dbReference type="HOGENOM" id="CLU_1626697_0_0_1"/>
<accession>A0A074WFG4</accession>
<evidence type="ECO:0000313" key="2">
    <source>
        <dbReference type="EMBL" id="KEQ71773.1"/>
    </source>
</evidence>
<protein>
    <submittedName>
        <fullName evidence="2">Uncharacterized protein</fullName>
    </submittedName>
</protein>
<dbReference type="OrthoDB" id="3944329at2759"/>
<sequence>MKAFLSLIATLALSYHAEGRGMKPRLALAATSTPPSSAVISVTCNGKSAYNYGQAISVNASCTTQTFYINTKSSSCTTLLDLYNSSVLNLLHCPFPEFNVINDPVFNFFLDDFMLDFFIDDSMHDVFFIKHFLLQLFLVEHPLHNFFFFIEHSLLNFFYLVKH</sequence>
<dbReference type="RefSeq" id="XP_013426042.1">
    <property type="nucleotide sequence ID" value="XM_013570588.1"/>
</dbReference>
<evidence type="ECO:0000256" key="1">
    <source>
        <dbReference type="SAM" id="SignalP"/>
    </source>
</evidence>
<dbReference type="EMBL" id="KL584713">
    <property type="protein sequence ID" value="KEQ71773.1"/>
    <property type="molecule type" value="Genomic_DNA"/>
</dbReference>
<dbReference type="GeneID" id="25417169"/>
<gene>
    <name evidence="2" type="ORF">M436DRAFT_83374</name>
</gene>
<dbReference type="Proteomes" id="UP000027730">
    <property type="component" value="Unassembled WGS sequence"/>
</dbReference>
<feature type="signal peptide" evidence="1">
    <location>
        <begin position="1"/>
        <end position="19"/>
    </location>
</feature>